<dbReference type="Proteomes" id="UP000243499">
    <property type="component" value="Chromosome 9"/>
</dbReference>
<dbReference type="AlphaFoldDB" id="A0A2T8I3H3"/>
<dbReference type="Gramene" id="PVH32228">
    <property type="protein sequence ID" value="PVH32228"/>
    <property type="gene ID" value="PAHAL_9G348700"/>
</dbReference>
<dbReference type="EMBL" id="CM008054">
    <property type="protein sequence ID" value="PVH32228.1"/>
    <property type="molecule type" value="Genomic_DNA"/>
</dbReference>
<gene>
    <name evidence="1" type="ORF">PAHAL_9G348700</name>
</gene>
<name>A0A2T8I3H3_9POAL</name>
<organism evidence="1">
    <name type="scientific">Panicum hallii</name>
    <dbReference type="NCBI Taxonomy" id="206008"/>
    <lineage>
        <taxon>Eukaryota</taxon>
        <taxon>Viridiplantae</taxon>
        <taxon>Streptophyta</taxon>
        <taxon>Embryophyta</taxon>
        <taxon>Tracheophyta</taxon>
        <taxon>Spermatophyta</taxon>
        <taxon>Magnoliopsida</taxon>
        <taxon>Liliopsida</taxon>
        <taxon>Poales</taxon>
        <taxon>Poaceae</taxon>
        <taxon>PACMAD clade</taxon>
        <taxon>Panicoideae</taxon>
        <taxon>Panicodae</taxon>
        <taxon>Paniceae</taxon>
        <taxon>Panicinae</taxon>
        <taxon>Panicum</taxon>
        <taxon>Panicum sect. Panicum</taxon>
    </lineage>
</organism>
<sequence>MICKKMFMFRWNEQVAHLCVEVVEKDGFQPAGTAGSNATGGPGYATSSVTDAGAAEGVGGTGDTCSLPNHAKEPFGQVDWSTLTIIVDAHYDGDMVTLADENKLFEVMGFKEADEKAEEEAAIEYGIPMIPAELQEDLREAGIPVDDKVDEDPVWDWDRDNLDMRVRIVYSCMFDSRLVVRQHVIVEEF</sequence>
<proteinExistence type="predicted"/>
<protein>
    <submittedName>
        <fullName evidence="1">Uncharacterized protein</fullName>
    </submittedName>
</protein>
<reference evidence="1" key="1">
    <citation type="submission" date="2018-04" db="EMBL/GenBank/DDBJ databases">
        <title>WGS assembly of Panicum hallii.</title>
        <authorList>
            <person name="Lovell J."/>
            <person name="Jenkins J."/>
            <person name="Lowry D."/>
            <person name="Mamidi S."/>
            <person name="Sreedasyam A."/>
            <person name="Weng X."/>
            <person name="Barry K."/>
            <person name="Bonette J."/>
            <person name="Campitelli B."/>
            <person name="Daum C."/>
            <person name="Gordon S."/>
            <person name="Gould B."/>
            <person name="Lipzen A."/>
            <person name="Macqueen A."/>
            <person name="Palacio-Mejia J."/>
            <person name="Plott C."/>
            <person name="Shakirov E."/>
            <person name="Shu S."/>
            <person name="Yoshinaga Y."/>
            <person name="Zane M."/>
            <person name="Rokhsar D."/>
            <person name="Grimwood J."/>
            <person name="Schmutz J."/>
            <person name="Juenger T."/>
        </authorList>
    </citation>
    <scope>NUCLEOTIDE SEQUENCE [LARGE SCALE GENOMIC DNA]</scope>
    <source>
        <strain evidence="1">FIL2</strain>
    </source>
</reference>
<evidence type="ECO:0000313" key="1">
    <source>
        <dbReference type="EMBL" id="PVH32228.1"/>
    </source>
</evidence>
<accession>A0A2T8I3H3</accession>